<gene>
    <name evidence="2" type="ORF">NBR_LOCUS4354</name>
</gene>
<accession>A0A0N4XPA0</accession>
<evidence type="ECO:0000256" key="1">
    <source>
        <dbReference type="SAM" id="MobiDB-lite"/>
    </source>
</evidence>
<reference evidence="4" key="1">
    <citation type="submission" date="2017-02" db="UniProtKB">
        <authorList>
            <consortium name="WormBaseParasite"/>
        </authorList>
    </citation>
    <scope>IDENTIFICATION</scope>
</reference>
<dbReference type="Proteomes" id="UP000271162">
    <property type="component" value="Unassembled WGS sequence"/>
</dbReference>
<sequence length="51" mass="5753">MTPRRTSEDTWNKPVNSNKSSTMNRRGERSSGNFFSAPSANLPLPSKNRRS</sequence>
<organism evidence="4">
    <name type="scientific">Nippostrongylus brasiliensis</name>
    <name type="common">Rat hookworm</name>
    <dbReference type="NCBI Taxonomy" id="27835"/>
    <lineage>
        <taxon>Eukaryota</taxon>
        <taxon>Metazoa</taxon>
        <taxon>Ecdysozoa</taxon>
        <taxon>Nematoda</taxon>
        <taxon>Chromadorea</taxon>
        <taxon>Rhabditida</taxon>
        <taxon>Rhabditina</taxon>
        <taxon>Rhabditomorpha</taxon>
        <taxon>Strongyloidea</taxon>
        <taxon>Heligmosomidae</taxon>
        <taxon>Nippostrongylus</taxon>
    </lineage>
</organism>
<keyword evidence="3" id="KW-1185">Reference proteome</keyword>
<dbReference type="WBParaSite" id="NBR_0000435201-mRNA-1">
    <property type="protein sequence ID" value="NBR_0000435201-mRNA-1"/>
    <property type="gene ID" value="NBR_0000435201"/>
</dbReference>
<evidence type="ECO:0000313" key="4">
    <source>
        <dbReference type="WBParaSite" id="NBR_0000435201-mRNA-1"/>
    </source>
</evidence>
<dbReference type="AlphaFoldDB" id="A0A0N4XPA0"/>
<feature type="region of interest" description="Disordered" evidence="1">
    <location>
        <begin position="1"/>
        <end position="51"/>
    </location>
</feature>
<feature type="compositionally biased region" description="Basic and acidic residues" evidence="1">
    <location>
        <begin position="1"/>
        <end position="11"/>
    </location>
</feature>
<evidence type="ECO:0000313" key="3">
    <source>
        <dbReference type="Proteomes" id="UP000271162"/>
    </source>
</evidence>
<proteinExistence type="predicted"/>
<name>A0A0N4XPA0_NIPBR</name>
<evidence type="ECO:0000313" key="2">
    <source>
        <dbReference type="EMBL" id="VDL67943.1"/>
    </source>
</evidence>
<protein>
    <submittedName>
        <fullName evidence="2 4">Uncharacterized protein</fullName>
    </submittedName>
</protein>
<dbReference type="EMBL" id="UYSL01007939">
    <property type="protein sequence ID" value="VDL67943.1"/>
    <property type="molecule type" value="Genomic_DNA"/>
</dbReference>
<feature type="compositionally biased region" description="Polar residues" evidence="1">
    <location>
        <begin position="13"/>
        <end position="39"/>
    </location>
</feature>
<reference evidence="2 3" key="2">
    <citation type="submission" date="2018-11" db="EMBL/GenBank/DDBJ databases">
        <authorList>
            <consortium name="Pathogen Informatics"/>
        </authorList>
    </citation>
    <scope>NUCLEOTIDE SEQUENCE [LARGE SCALE GENOMIC DNA]</scope>
</reference>